<dbReference type="CDD" id="cd01043">
    <property type="entry name" value="DPS"/>
    <property type="match status" value="1"/>
</dbReference>
<name>A0A433YA59_9BACL</name>
<dbReference type="SUPFAM" id="SSF47240">
    <property type="entry name" value="Ferritin-like"/>
    <property type="match status" value="1"/>
</dbReference>
<dbReference type="RefSeq" id="WP_127192062.1">
    <property type="nucleotide sequence ID" value="NZ_JAUSSS010000001.1"/>
</dbReference>
<dbReference type="EMBL" id="RZNY01000007">
    <property type="protein sequence ID" value="RUT46726.1"/>
    <property type="molecule type" value="Genomic_DNA"/>
</dbReference>
<dbReference type="InterPro" id="IPR002177">
    <property type="entry name" value="DPS_DNA-bd"/>
</dbReference>
<dbReference type="PRINTS" id="PR01346">
    <property type="entry name" value="HELNAPAPROT"/>
</dbReference>
<sequence>MANQILTQGEQVLQGKLNLQIANLTVLYTKLHSFHWYVKGAKFFTLHEKFEELYNETTGYLDEIAERLLAIGGSPIATLKESLAIATIKEANGKESAEEMVAAVIADFETISEELKQGMEAAVEAEDEGSADLLLGMLTALDKHRWMLNAYSSK</sequence>
<dbReference type="PANTHER" id="PTHR42932">
    <property type="entry name" value="GENERAL STRESS PROTEIN 20U"/>
    <property type="match status" value="1"/>
</dbReference>
<dbReference type="InterPro" id="IPR012347">
    <property type="entry name" value="Ferritin-like"/>
</dbReference>
<proteinExistence type="inferred from homology"/>
<evidence type="ECO:0000259" key="3">
    <source>
        <dbReference type="Pfam" id="PF00210"/>
    </source>
</evidence>
<evidence type="ECO:0000256" key="2">
    <source>
        <dbReference type="RuleBase" id="RU003875"/>
    </source>
</evidence>
<dbReference type="AlphaFoldDB" id="A0A433YA59"/>
<evidence type="ECO:0000313" key="5">
    <source>
        <dbReference type="Proteomes" id="UP000279446"/>
    </source>
</evidence>
<dbReference type="PIRSF" id="PIRSF005900">
    <property type="entry name" value="Dps"/>
    <property type="match status" value="1"/>
</dbReference>
<accession>A0A433YA59</accession>
<gene>
    <name evidence="4" type="ORF">EJP82_10835</name>
</gene>
<dbReference type="InterPro" id="IPR008331">
    <property type="entry name" value="Ferritin_DPS_dom"/>
</dbReference>
<feature type="domain" description="Ferritin/DPS" evidence="3">
    <location>
        <begin position="16"/>
        <end position="151"/>
    </location>
</feature>
<dbReference type="OrthoDB" id="9797023at2"/>
<protein>
    <submittedName>
        <fullName evidence="4">DNA starvation/stationary phase protection protein</fullName>
    </submittedName>
</protein>
<dbReference type="InterPro" id="IPR009078">
    <property type="entry name" value="Ferritin-like_SF"/>
</dbReference>
<dbReference type="GO" id="GO:0008199">
    <property type="term" value="F:ferric iron binding"/>
    <property type="evidence" value="ECO:0007669"/>
    <property type="project" value="InterPro"/>
</dbReference>
<dbReference type="InterPro" id="IPR023188">
    <property type="entry name" value="DPS_DNA-bd_CS"/>
</dbReference>
<dbReference type="Pfam" id="PF00210">
    <property type="entry name" value="Ferritin"/>
    <property type="match status" value="1"/>
</dbReference>
<dbReference type="GO" id="GO:0016722">
    <property type="term" value="F:oxidoreductase activity, acting on metal ions"/>
    <property type="evidence" value="ECO:0007669"/>
    <property type="project" value="InterPro"/>
</dbReference>
<comment type="similarity">
    <text evidence="1 2">Belongs to the Dps family.</text>
</comment>
<comment type="caution">
    <text evidence="4">The sequence shown here is derived from an EMBL/GenBank/DDBJ whole genome shotgun (WGS) entry which is preliminary data.</text>
</comment>
<dbReference type="PANTHER" id="PTHR42932:SF1">
    <property type="entry name" value="GENERAL STRESS PROTEIN 20U"/>
    <property type="match status" value="1"/>
</dbReference>
<dbReference type="Gene3D" id="1.20.1260.10">
    <property type="match status" value="1"/>
</dbReference>
<evidence type="ECO:0000256" key="1">
    <source>
        <dbReference type="ARBA" id="ARBA00009497"/>
    </source>
</evidence>
<keyword evidence="5" id="KW-1185">Reference proteome</keyword>
<dbReference type="PROSITE" id="PS00818">
    <property type="entry name" value="DPS_1"/>
    <property type="match status" value="1"/>
</dbReference>
<dbReference type="Proteomes" id="UP000279446">
    <property type="component" value="Unassembled WGS sequence"/>
</dbReference>
<dbReference type="PROSITE" id="PS00819">
    <property type="entry name" value="DPS_2"/>
    <property type="match status" value="1"/>
</dbReference>
<evidence type="ECO:0000313" key="4">
    <source>
        <dbReference type="EMBL" id="RUT46726.1"/>
    </source>
</evidence>
<reference evidence="4 5" key="1">
    <citation type="submission" date="2018-12" db="EMBL/GenBank/DDBJ databases">
        <authorList>
            <person name="Sun L."/>
            <person name="Chen Z."/>
        </authorList>
    </citation>
    <scope>NUCLEOTIDE SEQUENCE [LARGE SCALE GENOMIC DNA]</scope>
    <source>
        <strain evidence="4 5">DSM 15890</strain>
    </source>
</reference>
<organism evidence="4 5">
    <name type="scientific">Paenibacillus anaericanus</name>
    <dbReference type="NCBI Taxonomy" id="170367"/>
    <lineage>
        <taxon>Bacteria</taxon>
        <taxon>Bacillati</taxon>
        <taxon>Bacillota</taxon>
        <taxon>Bacilli</taxon>
        <taxon>Bacillales</taxon>
        <taxon>Paenibacillaceae</taxon>
        <taxon>Paenibacillus</taxon>
    </lineage>
</organism>